<dbReference type="OrthoDB" id="1282939at2759"/>
<sequence>MTKKQKRLDSFFSRTVSPRIEEVQEDTILEEENKEPLRDENPPPISVVENATFSSIQRDPGLRQPILNYSVNKRDEIRRAYLKSGPHRLVLPKYPLTGSKTHPRRFQAKWYTEYPWLEYSRATDRAYCFYCYLFLEEPSINKGQDAFAINGFKNWNRVKGKHCSFMKHVGDGPNSQHNNAIRFCDALLNQEGHIDHVMQRLSDEELRELDSRFSEKIVELLELSSALDPRDGYISFNSDSILKLAKKYYYLDFTEEELDILEFQLKHFELDMKDHPKLRKSSSIADLCQGLAYTGKASHYYLVDRLIRLAYVGVHCQHQYLDFEDSSCTSNL</sequence>
<feature type="domain" description="TTF-type" evidence="2">
    <location>
        <begin position="102"/>
        <end position="200"/>
    </location>
</feature>
<protein>
    <submittedName>
        <fullName evidence="3">Zinc finger MYM-type protein 1</fullName>
    </submittedName>
</protein>
<comment type="caution">
    <text evidence="3">The sequence shown here is derived from an EMBL/GenBank/DDBJ whole genome shotgun (WGS) entry which is preliminary data.</text>
</comment>
<organism evidence="3 4">
    <name type="scientific">Artemisia annua</name>
    <name type="common">Sweet wormwood</name>
    <dbReference type="NCBI Taxonomy" id="35608"/>
    <lineage>
        <taxon>Eukaryota</taxon>
        <taxon>Viridiplantae</taxon>
        <taxon>Streptophyta</taxon>
        <taxon>Embryophyta</taxon>
        <taxon>Tracheophyta</taxon>
        <taxon>Spermatophyta</taxon>
        <taxon>Magnoliopsida</taxon>
        <taxon>eudicotyledons</taxon>
        <taxon>Gunneridae</taxon>
        <taxon>Pentapetalae</taxon>
        <taxon>asterids</taxon>
        <taxon>campanulids</taxon>
        <taxon>Asterales</taxon>
        <taxon>Asteraceae</taxon>
        <taxon>Asteroideae</taxon>
        <taxon>Anthemideae</taxon>
        <taxon>Artemisiinae</taxon>
        <taxon>Artemisia</taxon>
    </lineage>
</organism>
<dbReference type="SMART" id="SM00597">
    <property type="entry name" value="ZnF_TTF"/>
    <property type="match status" value="1"/>
</dbReference>
<proteinExistence type="predicted"/>
<dbReference type="InterPro" id="IPR006580">
    <property type="entry name" value="Znf_TTF"/>
</dbReference>
<dbReference type="Proteomes" id="UP000245207">
    <property type="component" value="Unassembled WGS sequence"/>
</dbReference>
<feature type="region of interest" description="Disordered" evidence="1">
    <location>
        <begin position="22"/>
        <end position="44"/>
    </location>
</feature>
<dbReference type="STRING" id="35608.A0A2U1KQS8"/>
<feature type="compositionally biased region" description="Acidic residues" evidence="1">
    <location>
        <begin position="23"/>
        <end position="33"/>
    </location>
</feature>
<gene>
    <name evidence="3" type="ORF">CTI12_AA575600</name>
</gene>
<evidence type="ECO:0000256" key="1">
    <source>
        <dbReference type="SAM" id="MobiDB-lite"/>
    </source>
</evidence>
<dbReference type="EMBL" id="PKPP01015000">
    <property type="protein sequence ID" value="PWA39053.1"/>
    <property type="molecule type" value="Genomic_DNA"/>
</dbReference>
<keyword evidence="4" id="KW-1185">Reference proteome</keyword>
<evidence type="ECO:0000313" key="3">
    <source>
        <dbReference type="EMBL" id="PWA39053.1"/>
    </source>
</evidence>
<evidence type="ECO:0000313" key="4">
    <source>
        <dbReference type="Proteomes" id="UP000245207"/>
    </source>
</evidence>
<dbReference type="AlphaFoldDB" id="A0A2U1KQS8"/>
<evidence type="ECO:0000259" key="2">
    <source>
        <dbReference type="SMART" id="SM00597"/>
    </source>
</evidence>
<dbReference type="PANTHER" id="PTHR45749:SF37">
    <property type="entry name" value="OS05G0311600 PROTEIN"/>
    <property type="match status" value="1"/>
</dbReference>
<name>A0A2U1KQS8_ARTAN</name>
<reference evidence="3 4" key="1">
    <citation type="journal article" date="2018" name="Mol. Plant">
        <title>The genome of Artemisia annua provides insight into the evolution of Asteraceae family and artemisinin biosynthesis.</title>
        <authorList>
            <person name="Shen Q."/>
            <person name="Zhang L."/>
            <person name="Liao Z."/>
            <person name="Wang S."/>
            <person name="Yan T."/>
            <person name="Shi P."/>
            <person name="Liu M."/>
            <person name="Fu X."/>
            <person name="Pan Q."/>
            <person name="Wang Y."/>
            <person name="Lv Z."/>
            <person name="Lu X."/>
            <person name="Zhang F."/>
            <person name="Jiang W."/>
            <person name="Ma Y."/>
            <person name="Chen M."/>
            <person name="Hao X."/>
            <person name="Li L."/>
            <person name="Tang Y."/>
            <person name="Lv G."/>
            <person name="Zhou Y."/>
            <person name="Sun X."/>
            <person name="Brodelius P.E."/>
            <person name="Rose J.K.C."/>
            <person name="Tang K."/>
        </authorList>
    </citation>
    <scope>NUCLEOTIDE SEQUENCE [LARGE SCALE GENOMIC DNA]</scope>
    <source>
        <strain evidence="4">cv. Huhao1</strain>
        <tissue evidence="3">Leaf</tissue>
    </source>
</reference>
<dbReference type="PANTHER" id="PTHR45749">
    <property type="match status" value="1"/>
</dbReference>
<accession>A0A2U1KQS8</accession>